<comment type="caution">
    <text evidence="2">The sequence shown here is derived from an EMBL/GenBank/DDBJ whole genome shotgun (WGS) entry which is preliminary data.</text>
</comment>
<evidence type="ECO:0000313" key="2">
    <source>
        <dbReference type="EMBL" id="TSJ78059.1"/>
    </source>
</evidence>
<dbReference type="AlphaFoldDB" id="A0A556QN47"/>
<reference evidence="2 3" key="1">
    <citation type="submission" date="2019-07" db="EMBL/GenBank/DDBJ databases">
        <title>Description of 53C-WASEF.</title>
        <authorList>
            <person name="Pitt A."/>
            <person name="Hahn M.W."/>
        </authorList>
    </citation>
    <scope>NUCLEOTIDE SEQUENCE [LARGE SCALE GENOMIC DNA]</scope>
    <source>
        <strain evidence="2 3">53C-WASEF</strain>
    </source>
</reference>
<protein>
    <submittedName>
        <fullName evidence="2">Uncharacterized protein</fullName>
    </submittedName>
</protein>
<accession>A0A556QN47</accession>
<keyword evidence="1" id="KW-1133">Transmembrane helix</keyword>
<dbReference type="RefSeq" id="WP_144228400.1">
    <property type="nucleotide sequence ID" value="NZ_CBCRVV010000001.1"/>
</dbReference>
<gene>
    <name evidence="2" type="ORF">FPL22_01740</name>
</gene>
<proteinExistence type="predicted"/>
<feature type="transmembrane region" description="Helical" evidence="1">
    <location>
        <begin position="9"/>
        <end position="26"/>
    </location>
</feature>
<dbReference type="Proteomes" id="UP000315648">
    <property type="component" value="Unassembled WGS sequence"/>
</dbReference>
<organism evidence="2 3">
    <name type="scientific">Rariglobus hedericola</name>
    <dbReference type="NCBI Taxonomy" id="2597822"/>
    <lineage>
        <taxon>Bacteria</taxon>
        <taxon>Pseudomonadati</taxon>
        <taxon>Verrucomicrobiota</taxon>
        <taxon>Opitutia</taxon>
        <taxon>Opitutales</taxon>
        <taxon>Opitutaceae</taxon>
        <taxon>Rariglobus</taxon>
    </lineage>
</organism>
<feature type="transmembrane region" description="Helical" evidence="1">
    <location>
        <begin position="38"/>
        <end position="55"/>
    </location>
</feature>
<evidence type="ECO:0000313" key="3">
    <source>
        <dbReference type="Proteomes" id="UP000315648"/>
    </source>
</evidence>
<dbReference type="EMBL" id="VMBG01000001">
    <property type="protein sequence ID" value="TSJ78059.1"/>
    <property type="molecule type" value="Genomic_DNA"/>
</dbReference>
<keyword evidence="3" id="KW-1185">Reference proteome</keyword>
<keyword evidence="1" id="KW-0472">Membrane</keyword>
<name>A0A556QN47_9BACT</name>
<keyword evidence="1" id="KW-0812">Transmembrane</keyword>
<evidence type="ECO:0000256" key="1">
    <source>
        <dbReference type="SAM" id="Phobius"/>
    </source>
</evidence>
<dbReference type="OrthoDB" id="8244161at2"/>
<sequence length="69" mass="8039">MKPGTKRSILRWIHILFGLPILGYIYGPPSETVQYLPYFRFVYVPVLVLSGLLMWKGHLLSRLFSRKSS</sequence>